<dbReference type="Gene3D" id="3.40.50.300">
    <property type="entry name" value="P-loop containing nucleotide triphosphate hydrolases"/>
    <property type="match status" value="2"/>
</dbReference>
<keyword evidence="3 5" id="KW-0067">ATP-binding</keyword>
<dbReference type="PROSITE" id="PS00211">
    <property type="entry name" value="ABC_TRANSPORTER_1"/>
    <property type="match status" value="1"/>
</dbReference>
<dbReference type="InterPro" id="IPR003439">
    <property type="entry name" value="ABC_transporter-like_ATP-bd"/>
</dbReference>
<keyword evidence="2" id="KW-0547">Nucleotide-binding</keyword>
<evidence type="ECO:0000256" key="2">
    <source>
        <dbReference type="ARBA" id="ARBA00022741"/>
    </source>
</evidence>
<gene>
    <name evidence="5" type="ORF">SAMN04488132_11250</name>
</gene>
<dbReference type="RefSeq" id="WP_078832565.1">
    <property type="nucleotide sequence ID" value="NZ_FUWH01000012.1"/>
</dbReference>
<evidence type="ECO:0000259" key="4">
    <source>
        <dbReference type="PROSITE" id="PS50893"/>
    </source>
</evidence>
<dbReference type="GO" id="GO:0016887">
    <property type="term" value="F:ATP hydrolysis activity"/>
    <property type="evidence" value="ECO:0007669"/>
    <property type="project" value="InterPro"/>
</dbReference>
<feature type="domain" description="ABC transporter" evidence="4">
    <location>
        <begin position="6"/>
        <end position="240"/>
    </location>
</feature>
<dbReference type="InterPro" id="IPR003593">
    <property type="entry name" value="AAA+_ATPase"/>
</dbReference>
<dbReference type="STRING" id="413434.SAMN04488132_11250"/>
<evidence type="ECO:0000256" key="3">
    <source>
        <dbReference type="ARBA" id="ARBA00022840"/>
    </source>
</evidence>
<feature type="domain" description="ABC transporter" evidence="4">
    <location>
        <begin position="258"/>
        <end position="478"/>
    </location>
</feature>
<keyword evidence="1" id="KW-0813">Transport</keyword>
<name>A0A1T4RHE4_9BACT</name>
<dbReference type="GO" id="GO:0043190">
    <property type="term" value="C:ATP-binding cassette (ABC) transporter complex"/>
    <property type="evidence" value="ECO:0007669"/>
    <property type="project" value="TreeGrafter"/>
</dbReference>
<sequence length="478" mass="52974">MKQLLLEVSDLTVKAGGQLLLEHVSFAVHAGQQLAVAGASGSGKTSLLKCLAAYQSTGDQIRFHSITGKKPSVAVIGQQLRFKNLANTSTFYYQQRYNSTESSDAKDVYTVLSETSRNESEINEVLALLRISHVKHTSLLQLSNGENKKVQLAKALLERPDWLLLDNPYTGLDAAARTSLDEILTQLAAAGFQLLIVTSPALIPQVATHVALLENGTMSVPEEKEKFLAQRSVKPVPRLEVKNEPPQLYEYPDFETAVKMKGISVSYNGKAILDDINWEVKKGECWNISGHNGSGKSTLLSLVNADNPQAFANNIYLFDRKKGSGESIWDIKRKIGYVSPELHHHFEANATAEEVVASGLFDTIGLFRTVSAEQKKAVNYWMTLMETDALAKKRLAQLSHGQQRLVLLARAMVKNPPLLILDEPCQGLDHEKVVQFVQLVDDICVKLQKTLIYVSHYKEEIPACVTKELRLWQGKIAV</sequence>
<proteinExistence type="predicted"/>
<dbReference type="EMBL" id="FUWH01000012">
    <property type="protein sequence ID" value="SKA15081.1"/>
    <property type="molecule type" value="Genomic_DNA"/>
</dbReference>
<dbReference type="InterPro" id="IPR017871">
    <property type="entry name" value="ABC_transporter-like_CS"/>
</dbReference>
<dbReference type="PANTHER" id="PTHR43553">
    <property type="entry name" value="HEAVY METAL TRANSPORTER"/>
    <property type="match status" value="1"/>
</dbReference>
<dbReference type="GO" id="GO:0042626">
    <property type="term" value="F:ATPase-coupled transmembrane transporter activity"/>
    <property type="evidence" value="ECO:0007669"/>
    <property type="project" value="TreeGrafter"/>
</dbReference>
<dbReference type="SMART" id="SM00382">
    <property type="entry name" value="AAA"/>
    <property type="match status" value="2"/>
</dbReference>
<dbReference type="Pfam" id="PF00005">
    <property type="entry name" value="ABC_tran"/>
    <property type="match status" value="2"/>
</dbReference>
<accession>A0A1T4RHE4</accession>
<evidence type="ECO:0000256" key="1">
    <source>
        <dbReference type="ARBA" id="ARBA00022448"/>
    </source>
</evidence>
<dbReference type="OrthoDB" id="9789994at2"/>
<evidence type="ECO:0000313" key="6">
    <source>
        <dbReference type="Proteomes" id="UP000190888"/>
    </source>
</evidence>
<protein>
    <submittedName>
        <fullName evidence="5">Molybdate transport system ATP-binding protein</fullName>
    </submittedName>
</protein>
<dbReference type="PROSITE" id="PS50893">
    <property type="entry name" value="ABC_TRANSPORTER_2"/>
    <property type="match status" value="2"/>
</dbReference>
<dbReference type="SUPFAM" id="SSF52540">
    <property type="entry name" value="P-loop containing nucleoside triphosphate hydrolases"/>
    <property type="match status" value="2"/>
</dbReference>
<dbReference type="GO" id="GO:0005524">
    <property type="term" value="F:ATP binding"/>
    <property type="evidence" value="ECO:0007669"/>
    <property type="project" value="UniProtKB-KW"/>
</dbReference>
<evidence type="ECO:0000313" key="5">
    <source>
        <dbReference type="EMBL" id="SKA15081.1"/>
    </source>
</evidence>
<keyword evidence="6" id="KW-1185">Reference proteome</keyword>
<organism evidence="5 6">
    <name type="scientific">Sediminibacterium ginsengisoli</name>
    <dbReference type="NCBI Taxonomy" id="413434"/>
    <lineage>
        <taxon>Bacteria</taxon>
        <taxon>Pseudomonadati</taxon>
        <taxon>Bacteroidota</taxon>
        <taxon>Chitinophagia</taxon>
        <taxon>Chitinophagales</taxon>
        <taxon>Chitinophagaceae</taxon>
        <taxon>Sediminibacterium</taxon>
    </lineage>
</organism>
<dbReference type="InterPro" id="IPR027417">
    <property type="entry name" value="P-loop_NTPase"/>
</dbReference>
<dbReference type="InterPro" id="IPR050095">
    <property type="entry name" value="ECF_ABC_transporter_ATP-bd"/>
</dbReference>
<dbReference type="PANTHER" id="PTHR43553:SF3">
    <property type="entry name" value="ABC TRANSPORTER ATP-BINDING PROTEIN MODF"/>
    <property type="match status" value="1"/>
</dbReference>
<reference evidence="5 6" key="1">
    <citation type="submission" date="2017-02" db="EMBL/GenBank/DDBJ databases">
        <authorList>
            <person name="Peterson S.W."/>
        </authorList>
    </citation>
    <scope>NUCLEOTIDE SEQUENCE [LARGE SCALE GENOMIC DNA]</scope>
    <source>
        <strain evidence="5 6">DSM 22335</strain>
    </source>
</reference>
<dbReference type="AlphaFoldDB" id="A0A1T4RHE4"/>
<dbReference type="Proteomes" id="UP000190888">
    <property type="component" value="Unassembled WGS sequence"/>
</dbReference>